<name>A0ABN3AW25_9MICO</name>
<dbReference type="Gene3D" id="1.10.10.470">
    <property type="entry name" value="Maltooligosyl trehalose synthase, domain 4"/>
    <property type="match status" value="1"/>
</dbReference>
<organism evidence="2 3">
    <name type="scientific">Agrococcus versicolor</name>
    <dbReference type="NCBI Taxonomy" id="501482"/>
    <lineage>
        <taxon>Bacteria</taxon>
        <taxon>Bacillati</taxon>
        <taxon>Actinomycetota</taxon>
        <taxon>Actinomycetes</taxon>
        <taxon>Micrococcales</taxon>
        <taxon>Microbacteriaceae</taxon>
        <taxon>Agrococcus</taxon>
    </lineage>
</organism>
<dbReference type="Gene3D" id="3.20.20.80">
    <property type="entry name" value="Glycosidases"/>
    <property type="match status" value="1"/>
</dbReference>
<dbReference type="InterPro" id="IPR012767">
    <property type="entry name" value="Trehalose_TreY"/>
</dbReference>
<dbReference type="InterPro" id="IPR017853">
    <property type="entry name" value="GH"/>
</dbReference>
<dbReference type="Gene3D" id="3.30.1590.10">
    <property type="entry name" value="Maltooligosyl trehalose synthase, domain 2"/>
    <property type="match status" value="1"/>
</dbReference>
<comment type="caution">
    <text evidence="2">The sequence shown here is derived from an EMBL/GenBank/DDBJ whole genome shotgun (WGS) entry which is preliminary data.</text>
</comment>
<evidence type="ECO:0000313" key="3">
    <source>
        <dbReference type="Proteomes" id="UP001501599"/>
    </source>
</evidence>
<reference evidence="2 3" key="1">
    <citation type="journal article" date="2019" name="Int. J. Syst. Evol. Microbiol.">
        <title>The Global Catalogue of Microorganisms (GCM) 10K type strain sequencing project: providing services to taxonomists for standard genome sequencing and annotation.</title>
        <authorList>
            <consortium name="The Broad Institute Genomics Platform"/>
            <consortium name="The Broad Institute Genome Sequencing Center for Infectious Disease"/>
            <person name="Wu L."/>
            <person name="Ma J."/>
        </authorList>
    </citation>
    <scope>NUCLEOTIDE SEQUENCE [LARGE SCALE GENOMIC DNA]</scope>
    <source>
        <strain evidence="2 3">JCM 16026</strain>
    </source>
</reference>
<dbReference type="PANTHER" id="PTHR10357:SF216">
    <property type="entry name" value="MALTOOLIGOSYL TREHALOSE SYNTHASE-RELATED"/>
    <property type="match status" value="1"/>
</dbReference>
<dbReference type="EMBL" id="BAAAQT010000008">
    <property type="protein sequence ID" value="GAA2175382.1"/>
    <property type="molecule type" value="Genomic_DNA"/>
</dbReference>
<accession>A0ABN3AW25</accession>
<sequence>MMRVPTSTYRLQITADQTLDDAAGRLEALHDLGVDWVYLSPILDAEPGSSHGYDVIGHDRIDPSRGGAEGLAALSAEARRLGMGVLVDIVPNHVGVATPQQNAWWWDVLRLGRESPHADAFDVDWAQHDGRILLPIVGDDDDLGDGRVGHVAIDGDVLRYWDTALPIAPGTGPTGDDDADAVLARQHYVLGNWRRGDDELAYRRFFAVTTLAAIRVEDRAVFDASHVEIRRWFDEGLVDGLRVDHPDGLRDPEGYLRDLADLTSGAYVLVEKILEPGEELPAWPTAGTTGYDALGLVDRVLTDPTAEQALDAIETRLRGLPLDWHALIHRTKRGIADSILHAEVLRLEREVRAAHDDAPADTADAIAELLACFPVYRSYLPQGAEHLHHAAEASAHWRPDLSETVAWLLPILLDPAEDAARRFQQTSGMVMAKGVEDTAFYRYGRLTSLNEVGGDPSVFSIAPVDFHVAMERRQERWPHAMTTLSTHDTKRGEDVRARISTIAEVPQEWEALLERMLPHAPQHDRPFTSLLLQAVVGAWPASRERLLAYAEKASREADSRTHWTSPDAAYEEGLVAFVDACLEGEGRAAIQAFVDAVEPGWRANVLAAKLLALAMPGVPDVYQGSEVRELSLVDPDNRRPVDWAEADALRERAATEPAHVDDLEHAKVRVVRETLRLRRDRPELVSSYAAVLARGAAAHHALAFDRGGAIAVVTRLPLGLARRGGWGDTVLPVPEGRWVDLLSGREVDGGSVRLADLLRDLPVALLAPAGR</sequence>
<evidence type="ECO:0000259" key="1">
    <source>
        <dbReference type="SMART" id="SM00642"/>
    </source>
</evidence>
<dbReference type="Proteomes" id="UP001501599">
    <property type="component" value="Unassembled WGS sequence"/>
</dbReference>
<protein>
    <submittedName>
        <fullName evidence="2">Malto-oligosyltrehalose synthase</fullName>
    </submittedName>
</protein>
<dbReference type="PANTHER" id="PTHR10357">
    <property type="entry name" value="ALPHA-AMYLASE FAMILY MEMBER"/>
    <property type="match status" value="1"/>
</dbReference>
<dbReference type="NCBIfam" id="TIGR02401">
    <property type="entry name" value="trehalose_TreY"/>
    <property type="match status" value="1"/>
</dbReference>
<dbReference type="SMART" id="SM00642">
    <property type="entry name" value="Aamy"/>
    <property type="match status" value="1"/>
</dbReference>
<dbReference type="InterPro" id="IPR013797">
    <property type="entry name" value="Maltooligo_trehalose_synth_4"/>
</dbReference>
<evidence type="ECO:0000313" key="2">
    <source>
        <dbReference type="EMBL" id="GAA2175382.1"/>
    </source>
</evidence>
<dbReference type="InterPro" id="IPR006047">
    <property type="entry name" value="GH13_cat_dom"/>
</dbReference>
<gene>
    <name evidence="2" type="primary">treY</name>
    <name evidence="2" type="ORF">GCM10009846_25050</name>
</gene>
<dbReference type="Pfam" id="PF00128">
    <property type="entry name" value="Alpha-amylase"/>
    <property type="match status" value="1"/>
</dbReference>
<dbReference type="CDD" id="cd11336">
    <property type="entry name" value="AmyAc_MTSase"/>
    <property type="match status" value="1"/>
</dbReference>
<dbReference type="SUPFAM" id="SSF51445">
    <property type="entry name" value="(Trans)glycosidases"/>
    <property type="match status" value="1"/>
</dbReference>
<proteinExistence type="predicted"/>
<feature type="domain" description="Glycosyl hydrolase family 13 catalytic" evidence="1">
    <location>
        <begin position="12"/>
        <end position="659"/>
    </location>
</feature>
<keyword evidence="3" id="KW-1185">Reference proteome</keyword>
<dbReference type="Gene3D" id="1.10.150.200">
    <property type="entry name" value="Maltooligosyl trehalose synthase, domain 3"/>
    <property type="match status" value="1"/>
</dbReference>